<dbReference type="EMBL" id="JAAWWK010000005">
    <property type="protein sequence ID" value="NKI18519.1"/>
    <property type="molecule type" value="Genomic_DNA"/>
</dbReference>
<evidence type="ECO:0000256" key="12">
    <source>
        <dbReference type="SAM" id="SignalP"/>
    </source>
</evidence>
<feature type="compositionally biased region" description="Low complexity" evidence="11">
    <location>
        <begin position="87"/>
        <end position="106"/>
    </location>
</feature>
<evidence type="ECO:0000259" key="13">
    <source>
        <dbReference type="PROSITE" id="PS52015"/>
    </source>
</evidence>
<name>A0ABX1GK34_9GAMM</name>
<keyword evidence="9" id="KW-0472">Membrane</keyword>
<evidence type="ECO:0000256" key="5">
    <source>
        <dbReference type="ARBA" id="ARBA00022519"/>
    </source>
</evidence>
<dbReference type="InterPro" id="IPR003538">
    <property type="entry name" value="TonB"/>
</dbReference>
<evidence type="ECO:0000256" key="6">
    <source>
        <dbReference type="ARBA" id="ARBA00022692"/>
    </source>
</evidence>
<feature type="chain" id="PRO_5047072212" description="Protein TonB" evidence="12">
    <location>
        <begin position="23"/>
        <end position="267"/>
    </location>
</feature>
<dbReference type="Pfam" id="PF03544">
    <property type="entry name" value="TonB_C"/>
    <property type="match status" value="1"/>
</dbReference>
<keyword evidence="3 10" id="KW-0813">Transport</keyword>
<dbReference type="Gene3D" id="3.30.1150.10">
    <property type="match status" value="1"/>
</dbReference>
<evidence type="ECO:0000313" key="14">
    <source>
        <dbReference type="EMBL" id="NKI18519.1"/>
    </source>
</evidence>
<keyword evidence="4 10" id="KW-1003">Cell membrane</keyword>
<evidence type="ECO:0000256" key="7">
    <source>
        <dbReference type="ARBA" id="ARBA00022927"/>
    </source>
</evidence>
<comment type="caution">
    <text evidence="14">The sequence shown here is derived from an EMBL/GenBank/DDBJ whole genome shotgun (WGS) entry which is preliminary data.</text>
</comment>
<keyword evidence="15" id="KW-1185">Reference proteome</keyword>
<evidence type="ECO:0000256" key="1">
    <source>
        <dbReference type="ARBA" id="ARBA00004383"/>
    </source>
</evidence>
<proteinExistence type="inferred from homology"/>
<feature type="region of interest" description="Disordered" evidence="11">
    <location>
        <begin position="58"/>
        <end position="166"/>
    </location>
</feature>
<dbReference type="PANTHER" id="PTHR33446:SF2">
    <property type="entry name" value="PROTEIN TONB"/>
    <property type="match status" value="1"/>
</dbReference>
<comment type="similarity">
    <text evidence="2 10">Belongs to the TonB family.</text>
</comment>
<dbReference type="PRINTS" id="PR01374">
    <property type="entry name" value="TONBPROTEIN"/>
</dbReference>
<protein>
    <recommendedName>
        <fullName evidence="10">Protein TonB</fullName>
    </recommendedName>
</protein>
<evidence type="ECO:0000256" key="11">
    <source>
        <dbReference type="SAM" id="MobiDB-lite"/>
    </source>
</evidence>
<keyword evidence="5 10" id="KW-0997">Cell inner membrane</keyword>
<reference evidence="14 15" key="1">
    <citation type="submission" date="2020-04" db="EMBL/GenBank/DDBJ databases">
        <authorList>
            <person name="Yoon J."/>
        </authorList>
    </citation>
    <scope>NUCLEOTIDE SEQUENCE [LARGE SCALE GENOMIC DNA]</scope>
    <source>
        <strain evidence="14 15">KMU-166</strain>
    </source>
</reference>
<dbReference type="PROSITE" id="PS52015">
    <property type="entry name" value="TONB_CTD"/>
    <property type="match status" value="1"/>
</dbReference>
<dbReference type="RefSeq" id="WP_168451054.1">
    <property type="nucleotide sequence ID" value="NZ_JAAWWK010000005.1"/>
</dbReference>
<dbReference type="PANTHER" id="PTHR33446">
    <property type="entry name" value="PROTEIN TONB-RELATED"/>
    <property type="match status" value="1"/>
</dbReference>
<dbReference type="NCBIfam" id="TIGR01352">
    <property type="entry name" value="tonB_Cterm"/>
    <property type="match status" value="1"/>
</dbReference>
<gene>
    <name evidence="14" type="ORF">HCU74_13970</name>
</gene>
<feature type="compositionally biased region" description="Polar residues" evidence="11">
    <location>
        <begin position="145"/>
        <end position="154"/>
    </location>
</feature>
<keyword evidence="12" id="KW-0732">Signal</keyword>
<evidence type="ECO:0000256" key="2">
    <source>
        <dbReference type="ARBA" id="ARBA00006555"/>
    </source>
</evidence>
<dbReference type="SUPFAM" id="SSF74653">
    <property type="entry name" value="TolA/TonB C-terminal domain"/>
    <property type="match status" value="1"/>
</dbReference>
<feature type="compositionally biased region" description="Pro residues" evidence="11">
    <location>
        <begin position="64"/>
        <end position="80"/>
    </location>
</feature>
<comment type="function">
    <text evidence="10">Interacts with outer membrane receptor proteins that carry out high-affinity binding and energy dependent uptake into the periplasmic space of specific substrates. It could act to transduce energy from the cytoplasmic membrane to specific energy-requiring processes in the outer membrane, resulting in the release into the periplasm of ligands bound by these outer membrane proteins.</text>
</comment>
<dbReference type="InterPro" id="IPR037682">
    <property type="entry name" value="TonB_C"/>
</dbReference>
<accession>A0ABX1GK34</accession>
<evidence type="ECO:0000313" key="15">
    <source>
        <dbReference type="Proteomes" id="UP000765845"/>
    </source>
</evidence>
<evidence type="ECO:0000256" key="3">
    <source>
        <dbReference type="ARBA" id="ARBA00022448"/>
    </source>
</evidence>
<keyword evidence="7 10" id="KW-0653">Protein transport</keyword>
<evidence type="ECO:0000256" key="9">
    <source>
        <dbReference type="ARBA" id="ARBA00023136"/>
    </source>
</evidence>
<keyword evidence="10" id="KW-0735">Signal-anchor</keyword>
<organism evidence="14 15">
    <name type="scientific">Spongiibacter thalassae</name>
    <dbReference type="NCBI Taxonomy" id="2721624"/>
    <lineage>
        <taxon>Bacteria</taxon>
        <taxon>Pseudomonadati</taxon>
        <taxon>Pseudomonadota</taxon>
        <taxon>Gammaproteobacteria</taxon>
        <taxon>Cellvibrionales</taxon>
        <taxon>Spongiibacteraceae</taxon>
        <taxon>Spongiibacter</taxon>
    </lineage>
</organism>
<keyword evidence="6" id="KW-0812">Transmembrane</keyword>
<evidence type="ECO:0000256" key="8">
    <source>
        <dbReference type="ARBA" id="ARBA00022989"/>
    </source>
</evidence>
<feature type="signal peptide" evidence="12">
    <location>
        <begin position="1"/>
        <end position="22"/>
    </location>
</feature>
<evidence type="ECO:0000256" key="4">
    <source>
        <dbReference type="ARBA" id="ARBA00022475"/>
    </source>
</evidence>
<keyword evidence="8" id="KW-1133">Transmembrane helix</keyword>
<dbReference type="Proteomes" id="UP000765845">
    <property type="component" value="Unassembled WGS sequence"/>
</dbReference>
<dbReference type="InterPro" id="IPR051045">
    <property type="entry name" value="TonB-dependent_transducer"/>
</dbReference>
<comment type="subcellular location">
    <subcellularLocation>
        <location evidence="1 10">Cell inner membrane</location>
        <topology evidence="1 10">Single-pass membrane protein</topology>
        <orientation evidence="1 10">Periplasmic side</orientation>
    </subcellularLocation>
</comment>
<dbReference type="InterPro" id="IPR006260">
    <property type="entry name" value="TonB/TolA_C"/>
</dbReference>
<evidence type="ECO:0000256" key="10">
    <source>
        <dbReference type="RuleBase" id="RU362123"/>
    </source>
</evidence>
<sequence length="267" mass="28026">MNTSAPWAFSIGIAALIHLAVANTLLSHTEHNTEGAKADGDHGLDVGIGLAGSYAELQARSTPPAKPESPPAPRPAPVPAPTLQSVQAPPIAQAATQPAVAAEPKAPTTNERDSATTPVEEDAPRKESNRATESPNPHTSDADATVNQQRATGSGEQRQAGGKAGGARGYFAELSAWLNRHKTYPITAKKEKQEGTVKLQFTIHRNGEISDAQLRASSGHPLLDRAALDMLAAASPVPALPDKLGREQISIVIPIEFSLITNTSFKE</sequence>
<feature type="domain" description="TonB C-terminal" evidence="13">
    <location>
        <begin position="169"/>
        <end position="266"/>
    </location>
</feature>